<evidence type="ECO:0000256" key="3">
    <source>
        <dbReference type="ARBA" id="ARBA00022723"/>
    </source>
</evidence>
<keyword evidence="2" id="KW-0645">Protease</keyword>
<evidence type="ECO:0000313" key="12">
    <source>
        <dbReference type="EMBL" id="SDG55188.1"/>
    </source>
</evidence>
<accession>A0A1G7V6I7</accession>
<dbReference type="Pfam" id="PF05572">
    <property type="entry name" value="Peptidase_M43"/>
    <property type="match status" value="1"/>
</dbReference>
<evidence type="ECO:0000313" key="13">
    <source>
        <dbReference type="Proteomes" id="UP000198923"/>
    </source>
</evidence>
<evidence type="ECO:0000256" key="2">
    <source>
        <dbReference type="ARBA" id="ARBA00022670"/>
    </source>
</evidence>
<sequence>MTRRAIAVASACLLALALPAGRPDRALAGVEATCPAPRHDPRSAGHEGRGHGPHHHHPDAEEVGRMEDDFKRRFSALRMAPPTTVTVPLWVHVLSDGQNRASDQAVRKQVETLNAAYSGRYGGTDTGMRFRLMGVVVTVNADWFRDPLGHETQMKGTLRKGGVGTLNLYLAQLSELVLGYSTYPFWLRGNPRADGVVIDWRTLPGGAMQDFNRGFTGVHEIGHWLGLLHTFENGCEEPGDHVDDTPPQARPTQGCPTFVDSCPGGGADPIHNFMDYSNDVCMSEFTAGQGKRMREIWATYRAENRDITLNG</sequence>
<dbReference type="STRING" id="504805.SAMN05421505_105132"/>
<keyword evidence="6" id="KW-0862">Zinc</keyword>
<dbReference type="InterPro" id="IPR024079">
    <property type="entry name" value="MetalloPept_cat_dom_sf"/>
</dbReference>
<keyword evidence="4 10" id="KW-0732">Signal</keyword>
<dbReference type="Proteomes" id="UP000198923">
    <property type="component" value="Unassembled WGS sequence"/>
</dbReference>
<keyword evidence="5" id="KW-0378">Hydrolase</keyword>
<feature type="chain" id="PRO_5011478087" evidence="10">
    <location>
        <begin position="29"/>
        <end position="311"/>
    </location>
</feature>
<feature type="domain" description="Peptidase M43 pregnancy-associated plasma-A" evidence="11">
    <location>
        <begin position="215"/>
        <end position="296"/>
    </location>
</feature>
<feature type="compositionally biased region" description="Basic and acidic residues" evidence="9">
    <location>
        <begin position="37"/>
        <end position="50"/>
    </location>
</feature>
<dbReference type="AlphaFoldDB" id="A0A1G7V6I7"/>
<evidence type="ECO:0000256" key="9">
    <source>
        <dbReference type="SAM" id="MobiDB-lite"/>
    </source>
</evidence>
<feature type="region of interest" description="Disordered" evidence="9">
    <location>
        <begin position="33"/>
        <end position="65"/>
    </location>
</feature>
<reference evidence="12 13" key="1">
    <citation type="submission" date="2016-10" db="EMBL/GenBank/DDBJ databases">
        <authorList>
            <person name="de Groot N.N."/>
        </authorList>
    </citation>
    <scope>NUCLEOTIDE SEQUENCE [LARGE SCALE GENOMIC DNA]</scope>
    <source>
        <strain evidence="12 13">CPCC 201354</strain>
    </source>
</reference>
<evidence type="ECO:0000256" key="4">
    <source>
        <dbReference type="ARBA" id="ARBA00022729"/>
    </source>
</evidence>
<dbReference type="CDD" id="cd04275">
    <property type="entry name" value="ZnMc_pappalysin_like"/>
    <property type="match status" value="1"/>
</dbReference>
<evidence type="ECO:0000256" key="6">
    <source>
        <dbReference type="ARBA" id="ARBA00022833"/>
    </source>
</evidence>
<evidence type="ECO:0000256" key="8">
    <source>
        <dbReference type="ARBA" id="ARBA00023157"/>
    </source>
</evidence>
<dbReference type="GO" id="GO:0046872">
    <property type="term" value="F:metal ion binding"/>
    <property type="evidence" value="ECO:0007669"/>
    <property type="project" value="UniProtKB-KW"/>
</dbReference>
<gene>
    <name evidence="12" type="ORF">SAMN05421505_105132</name>
</gene>
<name>A0A1G7V6I7_9ACTN</name>
<evidence type="ECO:0000256" key="5">
    <source>
        <dbReference type="ARBA" id="ARBA00022801"/>
    </source>
</evidence>
<dbReference type="InterPro" id="IPR008754">
    <property type="entry name" value="Peptidase_M43"/>
</dbReference>
<dbReference type="GO" id="GO:0006508">
    <property type="term" value="P:proteolysis"/>
    <property type="evidence" value="ECO:0007669"/>
    <property type="project" value="UniProtKB-KW"/>
</dbReference>
<keyword evidence="13" id="KW-1185">Reference proteome</keyword>
<evidence type="ECO:0000256" key="1">
    <source>
        <dbReference type="ARBA" id="ARBA00008721"/>
    </source>
</evidence>
<evidence type="ECO:0000256" key="7">
    <source>
        <dbReference type="ARBA" id="ARBA00023049"/>
    </source>
</evidence>
<dbReference type="OrthoDB" id="6278496at2"/>
<keyword evidence="8" id="KW-1015">Disulfide bond</keyword>
<protein>
    <submittedName>
        <fullName evidence="12">Pregnancy-associated plasma protein-A</fullName>
    </submittedName>
</protein>
<dbReference type="SUPFAM" id="SSF55486">
    <property type="entry name" value="Metalloproteases ('zincins'), catalytic domain"/>
    <property type="match status" value="1"/>
</dbReference>
<keyword evidence="3" id="KW-0479">Metal-binding</keyword>
<dbReference type="EMBL" id="FNCN01000005">
    <property type="protein sequence ID" value="SDG55188.1"/>
    <property type="molecule type" value="Genomic_DNA"/>
</dbReference>
<dbReference type="PANTHER" id="PTHR47466">
    <property type="match status" value="1"/>
</dbReference>
<proteinExistence type="inferred from homology"/>
<dbReference type="Gene3D" id="3.40.390.10">
    <property type="entry name" value="Collagenase (Catalytic Domain)"/>
    <property type="match status" value="1"/>
</dbReference>
<feature type="signal peptide" evidence="10">
    <location>
        <begin position="1"/>
        <end position="28"/>
    </location>
</feature>
<keyword evidence="7" id="KW-0482">Metalloprotease</keyword>
<dbReference type="PANTHER" id="PTHR47466:SF1">
    <property type="entry name" value="METALLOPROTEASE MEP1 (AFU_ORTHOLOGUE AFUA_1G07730)-RELATED"/>
    <property type="match status" value="1"/>
</dbReference>
<organism evidence="12 13">
    <name type="scientific">Sinosporangium album</name>
    <dbReference type="NCBI Taxonomy" id="504805"/>
    <lineage>
        <taxon>Bacteria</taxon>
        <taxon>Bacillati</taxon>
        <taxon>Actinomycetota</taxon>
        <taxon>Actinomycetes</taxon>
        <taxon>Streptosporangiales</taxon>
        <taxon>Streptosporangiaceae</taxon>
        <taxon>Sinosporangium</taxon>
    </lineage>
</organism>
<evidence type="ECO:0000259" key="11">
    <source>
        <dbReference type="Pfam" id="PF05572"/>
    </source>
</evidence>
<evidence type="ECO:0000256" key="10">
    <source>
        <dbReference type="SAM" id="SignalP"/>
    </source>
</evidence>
<comment type="similarity">
    <text evidence="1">Belongs to the peptidase M43B family.</text>
</comment>
<dbReference type="GO" id="GO:0008237">
    <property type="term" value="F:metallopeptidase activity"/>
    <property type="evidence" value="ECO:0007669"/>
    <property type="project" value="UniProtKB-KW"/>
</dbReference>